<dbReference type="AlphaFoldDB" id="K3XP88"/>
<accession>K3XP88</accession>
<reference evidence="1" key="2">
    <citation type="submission" date="2018-08" db="UniProtKB">
        <authorList>
            <consortium name="EnsemblPlants"/>
        </authorList>
    </citation>
    <scope>IDENTIFICATION</scope>
    <source>
        <strain evidence="1">Yugu1</strain>
    </source>
</reference>
<name>K3XP88_SETIT</name>
<evidence type="ECO:0000313" key="1">
    <source>
        <dbReference type="EnsemblPlants" id="KQL05426"/>
    </source>
</evidence>
<evidence type="ECO:0000313" key="2">
    <source>
        <dbReference type="Proteomes" id="UP000004995"/>
    </source>
</evidence>
<dbReference type="EnsemblPlants" id="KQL05426">
    <property type="protein sequence ID" value="KQL05426"/>
    <property type="gene ID" value="SETIT_003711mg"/>
</dbReference>
<sequence length="52" mass="5982">MQDDMVQNREKNTFPTKGAKQTVLTQLRVPKIPGFGVGRTKIRLRRQLDGEK</sequence>
<keyword evidence="2" id="KW-1185">Reference proteome</keyword>
<dbReference type="Proteomes" id="UP000004995">
    <property type="component" value="Unassembled WGS sequence"/>
</dbReference>
<dbReference type="InParanoid" id="K3XP88"/>
<organism evidence="1 2">
    <name type="scientific">Setaria italica</name>
    <name type="common">Foxtail millet</name>
    <name type="synonym">Panicum italicum</name>
    <dbReference type="NCBI Taxonomy" id="4555"/>
    <lineage>
        <taxon>Eukaryota</taxon>
        <taxon>Viridiplantae</taxon>
        <taxon>Streptophyta</taxon>
        <taxon>Embryophyta</taxon>
        <taxon>Tracheophyta</taxon>
        <taxon>Spermatophyta</taxon>
        <taxon>Magnoliopsida</taxon>
        <taxon>Liliopsida</taxon>
        <taxon>Poales</taxon>
        <taxon>Poaceae</taxon>
        <taxon>PACMAD clade</taxon>
        <taxon>Panicoideae</taxon>
        <taxon>Panicodae</taxon>
        <taxon>Paniceae</taxon>
        <taxon>Cenchrinae</taxon>
        <taxon>Setaria</taxon>
    </lineage>
</organism>
<dbReference type="HOGENOM" id="CLU_3090887_0_0_1"/>
<protein>
    <submittedName>
        <fullName evidence="1">Uncharacterized protein</fullName>
    </submittedName>
</protein>
<proteinExistence type="predicted"/>
<reference evidence="2" key="1">
    <citation type="journal article" date="2012" name="Nat. Biotechnol.">
        <title>Reference genome sequence of the model plant Setaria.</title>
        <authorList>
            <person name="Bennetzen J.L."/>
            <person name="Schmutz J."/>
            <person name="Wang H."/>
            <person name="Percifield R."/>
            <person name="Hawkins J."/>
            <person name="Pontaroli A.C."/>
            <person name="Estep M."/>
            <person name="Feng L."/>
            <person name="Vaughn J.N."/>
            <person name="Grimwood J."/>
            <person name="Jenkins J."/>
            <person name="Barry K."/>
            <person name="Lindquist E."/>
            <person name="Hellsten U."/>
            <person name="Deshpande S."/>
            <person name="Wang X."/>
            <person name="Wu X."/>
            <person name="Mitros T."/>
            <person name="Triplett J."/>
            <person name="Yang X."/>
            <person name="Ye C.Y."/>
            <person name="Mauro-Herrera M."/>
            <person name="Wang L."/>
            <person name="Li P."/>
            <person name="Sharma M."/>
            <person name="Sharma R."/>
            <person name="Ronald P.C."/>
            <person name="Panaud O."/>
            <person name="Kellogg E.A."/>
            <person name="Brutnell T.P."/>
            <person name="Doust A.N."/>
            <person name="Tuskan G.A."/>
            <person name="Rokhsar D."/>
            <person name="Devos K.M."/>
        </authorList>
    </citation>
    <scope>NUCLEOTIDE SEQUENCE [LARGE SCALE GENOMIC DNA]</scope>
    <source>
        <strain evidence="2">cv. Yugu1</strain>
    </source>
</reference>
<dbReference type="EMBL" id="AGNK02003110">
    <property type="status" value="NOT_ANNOTATED_CDS"/>
    <property type="molecule type" value="Genomic_DNA"/>
</dbReference>
<dbReference type="Gramene" id="KQL05426">
    <property type="protein sequence ID" value="KQL05426"/>
    <property type="gene ID" value="SETIT_003711mg"/>
</dbReference>